<dbReference type="InterPro" id="IPR011053">
    <property type="entry name" value="Single_hybrid_motif"/>
</dbReference>
<feature type="region of interest" description="Disordered" evidence="2">
    <location>
        <begin position="434"/>
        <end position="460"/>
    </location>
</feature>
<dbReference type="SUPFAM" id="SSF51230">
    <property type="entry name" value="Single hybrid motif"/>
    <property type="match status" value="1"/>
</dbReference>
<dbReference type="RefSeq" id="WP_313975697.1">
    <property type="nucleotide sequence ID" value="NZ_JASJOS010000001.1"/>
</dbReference>
<evidence type="ECO:0000256" key="2">
    <source>
        <dbReference type="SAM" id="MobiDB-lite"/>
    </source>
</evidence>
<feature type="compositionally biased region" description="Basic and acidic residues" evidence="2">
    <location>
        <begin position="447"/>
        <end position="460"/>
    </location>
</feature>
<protein>
    <submittedName>
        <fullName evidence="4">HlyD family efflux transporter periplasmic adaptor subunit</fullName>
    </submittedName>
</protein>
<evidence type="ECO:0000256" key="1">
    <source>
        <dbReference type="SAM" id="Coils"/>
    </source>
</evidence>
<keyword evidence="3" id="KW-0472">Membrane</keyword>
<accession>A0AAE3QMJ0</accession>
<proteinExistence type="predicted"/>
<feature type="coiled-coil region" evidence="1">
    <location>
        <begin position="122"/>
        <end position="156"/>
    </location>
</feature>
<organism evidence="4 5">
    <name type="scientific">Xanthocytophaga flava</name>
    <dbReference type="NCBI Taxonomy" id="3048013"/>
    <lineage>
        <taxon>Bacteria</taxon>
        <taxon>Pseudomonadati</taxon>
        <taxon>Bacteroidota</taxon>
        <taxon>Cytophagia</taxon>
        <taxon>Cytophagales</taxon>
        <taxon>Rhodocytophagaceae</taxon>
        <taxon>Xanthocytophaga</taxon>
    </lineage>
</organism>
<keyword evidence="1" id="KW-0175">Coiled coil</keyword>
<dbReference type="EMBL" id="JASJOS010000001">
    <property type="protein sequence ID" value="MDJ1479484.1"/>
    <property type="molecule type" value="Genomic_DNA"/>
</dbReference>
<dbReference type="Gene3D" id="2.40.30.170">
    <property type="match status" value="1"/>
</dbReference>
<dbReference type="PANTHER" id="PTHR30386">
    <property type="entry name" value="MEMBRANE FUSION SUBUNIT OF EMRAB-TOLC MULTIDRUG EFFLUX PUMP"/>
    <property type="match status" value="1"/>
</dbReference>
<gene>
    <name evidence="4" type="ORF">QNI16_03240</name>
</gene>
<keyword evidence="3" id="KW-1133">Transmembrane helix</keyword>
<feature type="transmembrane region" description="Helical" evidence="3">
    <location>
        <begin position="32"/>
        <end position="52"/>
    </location>
</feature>
<keyword evidence="3" id="KW-0812">Transmembrane</keyword>
<evidence type="ECO:0000313" key="4">
    <source>
        <dbReference type="EMBL" id="MDJ1479484.1"/>
    </source>
</evidence>
<evidence type="ECO:0000313" key="5">
    <source>
        <dbReference type="Proteomes" id="UP001241110"/>
    </source>
</evidence>
<comment type="caution">
    <text evidence="4">The sequence shown here is derived from an EMBL/GenBank/DDBJ whole genome shotgun (WGS) entry which is preliminary data.</text>
</comment>
<evidence type="ECO:0000256" key="3">
    <source>
        <dbReference type="SAM" id="Phobius"/>
    </source>
</evidence>
<dbReference type="Proteomes" id="UP001241110">
    <property type="component" value="Unassembled WGS sequence"/>
</dbReference>
<name>A0AAE3QMJ0_9BACT</name>
<dbReference type="Gene3D" id="2.40.50.100">
    <property type="match status" value="2"/>
</dbReference>
<dbReference type="Gene3D" id="1.10.287.470">
    <property type="entry name" value="Helix hairpin bin"/>
    <property type="match status" value="1"/>
</dbReference>
<reference evidence="4" key="1">
    <citation type="submission" date="2023-05" db="EMBL/GenBank/DDBJ databases">
        <authorList>
            <person name="Zhang X."/>
        </authorList>
    </citation>
    <scope>NUCLEOTIDE SEQUENCE</scope>
    <source>
        <strain evidence="4">YF14B1</strain>
    </source>
</reference>
<dbReference type="AlphaFoldDB" id="A0AAE3QMJ0"/>
<sequence>MLHISNNNIDSHEIEKKVYALQTLGTPRSGRVIAYWLIGIFVFFFLCLFLPWQQNVQGYGYVTAFAPKDRPQTIPSVIAGRIEKWYVQEGQKVSAGDTILVISEVKDEYFDPQLPERLQEQIKAKNEGIAATQTKINALEDNIAALQNGLKFKLQQAANKLQQARFKLQMDSADYEAEKINMQIARRQFQAGENMYNGQLISLVDFEKRKAKLQETQAKLIAYQNKVDVARNEIINAQIELSSIRADYAKEISKAQSDKSSAVSYLADAQGELSKQQNKYSSVQVRIKNRAVIAPQDGYVVKALKAGVGETLKEGDPVATIQPAQPAKAVELYVKAMDVPLLEKGRMVRLEFDGWPALQFSGWPSVSVGTFPGRVAVIDYVNSKDGKYRILVTPDNEEEEWPEQLRLGSGVSGFVMLNDVPVWYEIWRQLNGFPPSLQSPTAGAEDSVDKKKEGEKDAKK</sequence>
<feature type="coiled-coil region" evidence="1">
    <location>
        <begin position="206"/>
        <end position="286"/>
    </location>
</feature>
<dbReference type="InterPro" id="IPR050739">
    <property type="entry name" value="MFP"/>
</dbReference>